<evidence type="ECO:0000313" key="2">
    <source>
        <dbReference type="Proteomes" id="UP000003529"/>
    </source>
</evidence>
<gene>
    <name evidence="1" type="ORF">VEIDISOL_01716</name>
</gene>
<dbReference type="Proteomes" id="UP000003529">
    <property type="component" value="Unassembled WGS sequence"/>
</dbReference>
<accession>C4FS26</accession>
<keyword evidence="2" id="KW-1185">Reference proteome</keyword>
<dbReference type="AlphaFoldDB" id="C4FS26"/>
<evidence type="ECO:0000313" key="1">
    <source>
        <dbReference type="EMBL" id="EEP64654.1"/>
    </source>
</evidence>
<organism evidence="1 2">
    <name type="scientific">Veillonella dispar ATCC 17748</name>
    <dbReference type="NCBI Taxonomy" id="546273"/>
    <lineage>
        <taxon>Bacteria</taxon>
        <taxon>Bacillati</taxon>
        <taxon>Bacillota</taxon>
        <taxon>Negativicutes</taxon>
        <taxon>Veillonellales</taxon>
        <taxon>Veillonellaceae</taxon>
        <taxon>Veillonella</taxon>
    </lineage>
</organism>
<name>C4FS26_9FIRM</name>
<reference evidence="1" key="1">
    <citation type="submission" date="2009-04" db="EMBL/GenBank/DDBJ databases">
        <authorList>
            <person name="Weinstock G."/>
            <person name="Sodergren E."/>
            <person name="Clifton S."/>
            <person name="Fulton L."/>
            <person name="Fulton B."/>
            <person name="Courtney L."/>
            <person name="Fronick C."/>
            <person name="Harrison M."/>
            <person name="Strong C."/>
            <person name="Farmer C."/>
            <person name="Delahaunty K."/>
            <person name="Markovic C."/>
            <person name="Hall O."/>
            <person name="Minx P."/>
            <person name="Tomlinson C."/>
            <person name="Mitreva M."/>
            <person name="Nelson J."/>
            <person name="Hou S."/>
            <person name="Wollam A."/>
            <person name="Pepin K.H."/>
            <person name="Johnson M."/>
            <person name="Bhonagiri V."/>
            <person name="Nash W.E."/>
            <person name="Warren W."/>
            <person name="Chinwalla A."/>
            <person name="Mardis E.R."/>
            <person name="Wilson R.K."/>
        </authorList>
    </citation>
    <scope>NUCLEOTIDE SEQUENCE [LARGE SCALE GENOMIC DNA]</scope>
    <source>
        <strain evidence="1">ATCC 17748</strain>
    </source>
</reference>
<protein>
    <submittedName>
        <fullName evidence="1">Uncharacterized protein</fullName>
    </submittedName>
</protein>
<dbReference type="EMBL" id="ACIK02000019">
    <property type="protein sequence ID" value="EEP64654.1"/>
    <property type="molecule type" value="Genomic_DNA"/>
</dbReference>
<dbReference type="HOGENOM" id="CLU_2959559_0_0_9"/>
<comment type="caution">
    <text evidence="1">The sequence shown here is derived from an EMBL/GenBank/DDBJ whole genome shotgun (WGS) entry which is preliminary data.</text>
</comment>
<sequence length="59" mass="7223">MAKNQYEGYHYIDLDNFYTYENSFVLINKQNILDPNLAKNIIFDYKKHIYLMVYVFSFV</sequence>
<proteinExistence type="predicted"/>